<dbReference type="KEGG" id="halx:M0R89_07290"/>
<reference evidence="2 3" key="1">
    <citation type="submission" date="2022-04" db="EMBL/GenBank/DDBJ databases">
        <title>Diverse halophilic archaea isolated from saline environments.</title>
        <authorList>
            <person name="Cui H.-L."/>
        </authorList>
    </citation>
    <scope>NUCLEOTIDE SEQUENCE [LARGE SCALE GENOMIC DNA]</scope>
    <source>
        <strain evidence="2 3">XZYJT49</strain>
    </source>
</reference>
<proteinExistence type="predicted"/>
<organism evidence="2 3">
    <name type="scientific">Halorussus limi</name>
    <dbReference type="NCBI Taxonomy" id="2938695"/>
    <lineage>
        <taxon>Archaea</taxon>
        <taxon>Methanobacteriati</taxon>
        <taxon>Methanobacteriota</taxon>
        <taxon>Stenosarchaea group</taxon>
        <taxon>Halobacteria</taxon>
        <taxon>Halobacteriales</taxon>
        <taxon>Haladaptataceae</taxon>
        <taxon>Halorussus</taxon>
    </lineage>
</organism>
<dbReference type="EMBL" id="CP096659">
    <property type="protein sequence ID" value="UPV75857.1"/>
    <property type="molecule type" value="Genomic_DNA"/>
</dbReference>
<accession>A0A8U0HY66</accession>
<dbReference type="AlphaFoldDB" id="A0A8U0HY66"/>
<protein>
    <submittedName>
        <fullName evidence="2">Uncharacterized protein</fullName>
    </submittedName>
</protein>
<feature type="compositionally biased region" description="Basic and acidic residues" evidence="1">
    <location>
        <begin position="70"/>
        <end position="86"/>
    </location>
</feature>
<dbReference type="Proteomes" id="UP000830729">
    <property type="component" value="Chromosome"/>
</dbReference>
<feature type="region of interest" description="Disordered" evidence="1">
    <location>
        <begin position="1"/>
        <end position="26"/>
    </location>
</feature>
<evidence type="ECO:0000313" key="3">
    <source>
        <dbReference type="Proteomes" id="UP000830729"/>
    </source>
</evidence>
<sequence>MVDERESPSAGWREVYREMDADTGIEEATRSCPECARTCENVARDVYDCEEHGLFRASAEDDASETSASDSDRNDPASGGRDSRDADDSEETTTRTKWSAGPV</sequence>
<feature type="region of interest" description="Disordered" evidence="1">
    <location>
        <begin position="57"/>
        <end position="103"/>
    </location>
</feature>
<gene>
    <name evidence="2" type="ORF">M0R89_07290</name>
</gene>
<evidence type="ECO:0000256" key="1">
    <source>
        <dbReference type="SAM" id="MobiDB-lite"/>
    </source>
</evidence>
<evidence type="ECO:0000313" key="2">
    <source>
        <dbReference type="EMBL" id="UPV75857.1"/>
    </source>
</evidence>
<name>A0A8U0HY66_9EURY</name>
<dbReference type="RefSeq" id="WP_248651894.1">
    <property type="nucleotide sequence ID" value="NZ_CP096659.1"/>
</dbReference>
<keyword evidence="3" id="KW-1185">Reference proteome</keyword>
<dbReference type="GeneID" id="72184991"/>